<reference evidence="3" key="2">
    <citation type="submission" date="2012-08" db="EMBL/GenBank/DDBJ databases">
        <title>Whole-genome sequence of Nocardiopsis alba strain ATCC BAA-2165 associated with honeybees.</title>
        <authorList>
            <person name="Qiao J."/>
            <person name="Chen L."/>
            <person name="Li Y."/>
            <person name="Wang J."/>
            <person name="Zhang W."/>
            <person name="Chen S."/>
        </authorList>
    </citation>
    <scope>NUCLEOTIDE SEQUENCE [LARGE SCALE GENOMIC DNA]</scope>
    <source>
        <strain evidence="3">ATCC BAA-2165 / BE74</strain>
    </source>
</reference>
<dbReference type="Proteomes" id="UP000003779">
    <property type="component" value="Chromosome"/>
</dbReference>
<feature type="region of interest" description="Disordered" evidence="1">
    <location>
        <begin position="1"/>
        <end position="33"/>
    </location>
</feature>
<dbReference type="OrthoDB" id="3430923at2"/>
<evidence type="ECO:0000313" key="2">
    <source>
        <dbReference type="EMBL" id="AFR08320.1"/>
    </source>
</evidence>
<proteinExistence type="predicted"/>
<organism evidence="2 3">
    <name type="scientific">Nocardiopsis alba (strain ATCC BAA-2165 / BE74)</name>
    <dbReference type="NCBI Taxonomy" id="1205910"/>
    <lineage>
        <taxon>Bacteria</taxon>
        <taxon>Bacillati</taxon>
        <taxon>Actinomycetota</taxon>
        <taxon>Actinomycetes</taxon>
        <taxon>Streptosporangiales</taxon>
        <taxon>Nocardiopsidaceae</taxon>
        <taxon>Nocardiopsis</taxon>
    </lineage>
</organism>
<dbReference type="STRING" id="1205910.B005_4093"/>
<dbReference type="EMBL" id="CP003788">
    <property type="protein sequence ID" value="AFR08320.1"/>
    <property type="molecule type" value="Genomic_DNA"/>
</dbReference>
<evidence type="ECO:0000256" key="1">
    <source>
        <dbReference type="SAM" id="MobiDB-lite"/>
    </source>
</evidence>
<gene>
    <name evidence="2" type="ordered locus">B005_4093</name>
</gene>
<dbReference type="PATRIC" id="fig|1205910.3.peg.3876"/>
<dbReference type="KEGG" id="nal:B005_4093"/>
<reference evidence="2 3" key="1">
    <citation type="journal article" date="2012" name="J. Bacteriol.">
        <title>Whole-Genome Sequence of Nocardiopsis alba Strain ATCC BAA-2165, Associated with Honeybees.</title>
        <authorList>
            <person name="Qiao J."/>
            <person name="Chen L."/>
            <person name="Li Y."/>
            <person name="Wang J."/>
            <person name="Zhang W."/>
            <person name="Chen S."/>
        </authorList>
    </citation>
    <scope>NUCLEOTIDE SEQUENCE [LARGE SCALE GENOMIC DNA]</scope>
    <source>
        <strain evidence="3">ATCC BAA-2165 / BE74</strain>
    </source>
</reference>
<dbReference type="AlphaFoldDB" id="J7LA62"/>
<sequence>MRHSGVVGPAGVAVGAGRRSEHVTVETPPAGSPSLARCEGLAALALRGMATELRSRGIEAREDGARGIVHTGPAARPQGAALRPHRGDLWWWMRWPSRDGTPDSSTGVPLTPVERTSDAVRRIVGVMAAVEDG</sequence>
<name>J7LA62_NOCAA</name>
<accession>J7LA62</accession>
<protein>
    <submittedName>
        <fullName evidence="2">Uncharacterized protein</fullName>
    </submittedName>
</protein>
<evidence type="ECO:0000313" key="3">
    <source>
        <dbReference type="Proteomes" id="UP000003779"/>
    </source>
</evidence>
<feature type="compositionally biased region" description="Low complexity" evidence="1">
    <location>
        <begin position="1"/>
        <end position="17"/>
    </location>
</feature>
<dbReference type="HOGENOM" id="CLU_160759_0_0_11"/>